<dbReference type="SUPFAM" id="SSF51735">
    <property type="entry name" value="NAD(P)-binding Rossmann-fold domains"/>
    <property type="match status" value="1"/>
</dbReference>
<comment type="caution">
    <text evidence="7">The sequence shown here is derived from an EMBL/GenBank/DDBJ whole genome shotgun (WGS) entry which is preliminary data.</text>
</comment>
<dbReference type="Pfam" id="PF00389">
    <property type="entry name" value="2-Hacid_dh"/>
    <property type="match status" value="1"/>
</dbReference>
<dbReference type="RefSeq" id="WP_343960967.1">
    <property type="nucleotide sequence ID" value="NZ_BAAAKZ010000010.1"/>
</dbReference>
<sequence length="324" mass="34715">MNRSIPHRGEELPVVALLEPIHAAGLHILRSHTKLIELTGPRDVRLSEALLACEGLIVRSTPIAADLLARAPKLRVLGRHGAGTDNIDLEYAARRGIRVVNTPRSNTNSVAEYVIAVMAMRLKRIPEAEQVLRSGGFRRDHGSLPGQVQRAQLIGREISGSRLGIVGAGAIGRAVAGKARALGMHVRAFDPFLPDDVFVQHGIERVVDLRALASESDVLSIHIPGGTGPLITADIIAAMPDQSVIVNAARGGVVDEVAMLEALRRGKLGGAVVDVFRQEPPAIDDLMFQAHNLTVTPHMAAMTEEALKRMAVDISEAMLEALGR</sequence>
<dbReference type="InterPro" id="IPR050418">
    <property type="entry name" value="D-iso_2-hydroxyacid_DH_PdxB"/>
</dbReference>
<keyword evidence="2 4" id="KW-0560">Oxidoreductase</keyword>
<evidence type="ECO:0000313" key="7">
    <source>
        <dbReference type="EMBL" id="MFD1202337.1"/>
    </source>
</evidence>
<dbReference type="Proteomes" id="UP001597181">
    <property type="component" value="Unassembled WGS sequence"/>
</dbReference>
<feature type="domain" description="D-isomer specific 2-hydroxyacid dehydrogenase catalytic" evidence="5">
    <location>
        <begin position="15"/>
        <end position="322"/>
    </location>
</feature>
<evidence type="ECO:0000256" key="4">
    <source>
        <dbReference type="RuleBase" id="RU003719"/>
    </source>
</evidence>
<dbReference type="InterPro" id="IPR036291">
    <property type="entry name" value="NAD(P)-bd_dom_sf"/>
</dbReference>
<dbReference type="CDD" id="cd12173">
    <property type="entry name" value="PGDH_4"/>
    <property type="match status" value="1"/>
</dbReference>
<dbReference type="PROSITE" id="PS00065">
    <property type="entry name" value="D_2_HYDROXYACID_DH_1"/>
    <property type="match status" value="1"/>
</dbReference>
<evidence type="ECO:0000259" key="5">
    <source>
        <dbReference type="Pfam" id="PF00389"/>
    </source>
</evidence>
<keyword evidence="3" id="KW-0520">NAD</keyword>
<evidence type="ECO:0000256" key="2">
    <source>
        <dbReference type="ARBA" id="ARBA00023002"/>
    </source>
</evidence>
<evidence type="ECO:0000313" key="8">
    <source>
        <dbReference type="Proteomes" id="UP001597181"/>
    </source>
</evidence>
<name>A0ABW3TPU6_9MICO</name>
<evidence type="ECO:0000259" key="6">
    <source>
        <dbReference type="Pfam" id="PF02826"/>
    </source>
</evidence>
<protein>
    <submittedName>
        <fullName evidence="7">Hydroxyacid dehydrogenase</fullName>
    </submittedName>
</protein>
<proteinExistence type="inferred from homology"/>
<dbReference type="InterPro" id="IPR029752">
    <property type="entry name" value="D-isomer_DH_CS1"/>
</dbReference>
<keyword evidence="8" id="KW-1185">Reference proteome</keyword>
<dbReference type="InterPro" id="IPR006139">
    <property type="entry name" value="D-isomer_2_OHA_DH_cat_dom"/>
</dbReference>
<feature type="domain" description="D-isomer specific 2-hydroxyacid dehydrogenase NAD-binding" evidence="6">
    <location>
        <begin position="116"/>
        <end position="300"/>
    </location>
</feature>
<evidence type="ECO:0000256" key="1">
    <source>
        <dbReference type="ARBA" id="ARBA00005854"/>
    </source>
</evidence>
<dbReference type="PANTHER" id="PTHR43761">
    <property type="entry name" value="D-ISOMER SPECIFIC 2-HYDROXYACID DEHYDROGENASE FAMILY PROTEIN (AFU_ORTHOLOGUE AFUA_1G13630)"/>
    <property type="match status" value="1"/>
</dbReference>
<organism evidence="7 8">
    <name type="scientific">Leucobacter albus</name>
    <dbReference type="NCBI Taxonomy" id="272210"/>
    <lineage>
        <taxon>Bacteria</taxon>
        <taxon>Bacillati</taxon>
        <taxon>Actinomycetota</taxon>
        <taxon>Actinomycetes</taxon>
        <taxon>Micrococcales</taxon>
        <taxon>Microbacteriaceae</taxon>
        <taxon>Leucobacter</taxon>
    </lineage>
</organism>
<gene>
    <name evidence="7" type="ORF">ACFQ3U_10580</name>
</gene>
<dbReference type="PANTHER" id="PTHR43761:SF1">
    <property type="entry name" value="D-ISOMER SPECIFIC 2-HYDROXYACID DEHYDROGENASE CATALYTIC DOMAIN-CONTAINING PROTEIN-RELATED"/>
    <property type="match status" value="1"/>
</dbReference>
<dbReference type="Pfam" id="PF02826">
    <property type="entry name" value="2-Hacid_dh_C"/>
    <property type="match status" value="1"/>
</dbReference>
<comment type="similarity">
    <text evidence="1 4">Belongs to the D-isomer specific 2-hydroxyacid dehydrogenase family.</text>
</comment>
<accession>A0ABW3TPU6</accession>
<dbReference type="SUPFAM" id="SSF52283">
    <property type="entry name" value="Formate/glycerate dehydrogenase catalytic domain-like"/>
    <property type="match status" value="1"/>
</dbReference>
<evidence type="ECO:0000256" key="3">
    <source>
        <dbReference type="ARBA" id="ARBA00023027"/>
    </source>
</evidence>
<dbReference type="InterPro" id="IPR006140">
    <property type="entry name" value="D-isomer_DH_NAD-bd"/>
</dbReference>
<reference evidence="8" key="1">
    <citation type="journal article" date="2019" name="Int. J. Syst. Evol. Microbiol.">
        <title>The Global Catalogue of Microorganisms (GCM) 10K type strain sequencing project: providing services to taxonomists for standard genome sequencing and annotation.</title>
        <authorList>
            <consortium name="The Broad Institute Genomics Platform"/>
            <consortium name="The Broad Institute Genome Sequencing Center for Infectious Disease"/>
            <person name="Wu L."/>
            <person name="Ma J."/>
        </authorList>
    </citation>
    <scope>NUCLEOTIDE SEQUENCE [LARGE SCALE GENOMIC DNA]</scope>
    <source>
        <strain evidence="8">CCUG 50213</strain>
    </source>
</reference>
<dbReference type="EMBL" id="JBHTLY010000004">
    <property type="protein sequence ID" value="MFD1202337.1"/>
    <property type="molecule type" value="Genomic_DNA"/>
</dbReference>
<dbReference type="Gene3D" id="3.40.50.720">
    <property type="entry name" value="NAD(P)-binding Rossmann-like Domain"/>
    <property type="match status" value="2"/>
</dbReference>